<dbReference type="Proteomes" id="UP001139409">
    <property type="component" value="Unassembled WGS sequence"/>
</dbReference>
<dbReference type="AlphaFoldDB" id="A0A9X1HWY1"/>
<gene>
    <name evidence="1" type="ORF">LDX50_23780</name>
</gene>
<keyword evidence="2" id="KW-1185">Reference proteome</keyword>
<sequence>MNDPELDGKYLGSITKDFATVAETLREASYAIRKRGFSEHPIFPISKVQLPIGQLLIGKEDVAINWYINASFLDEFVQREIIAEDKREEFIGSYKDPDEFCCLFVVDADFTRFVYIPYPED</sequence>
<protein>
    <submittedName>
        <fullName evidence="1">Uncharacterized protein</fullName>
    </submittedName>
</protein>
<name>A0A9X1HWY1_9BACT</name>
<evidence type="ECO:0000313" key="1">
    <source>
        <dbReference type="EMBL" id="MCA6077917.1"/>
    </source>
</evidence>
<comment type="caution">
    <text evidence="1">The sequence shown here is derived from an EMBL/GenBank/DDBJ whole genome shotgun (WGS) entry which is preliminary data.</text>
</comment>
<evidence type="ECO:0000313" key="2">
    <source>
        <dbReference type="Proteomes" id="UP001139409"/>
    </source>
</evidence>
<organism evidence="1 2">
    <name type="scientific">Fulvivirga sedimenti</name>
    <dbReference type="NCBI Taxonomy" id="2879465"/>
    <lineage>
        <taxon>Bacteria</taxon>
        <taxon>Pseudomonadati</taxon>
        <taxon>Bacteroidota</taxon>
        <taxon>Cytophagia</taxon>
        <taxon>Cytophagales</taxon>
        <taxon>Fulvivirgaceae</taxon>
        <taxon>Fulvivirga</taxon>
    </lineage>
</organism>
<reference evidence="1" key="1">
    <citation type="submission" date="2021-09" db="EMBL/GenBank/DDBJ databases">
        <title>Fulvivirga sp. isolated from coastal sediment.</title>
        <authorList>
            <person name="Yu H."/>
        </authorList>
    </citation>
    <scope>NUCLEOTIDE SEQUENCE</scope>
    <source>
        <strain evidence="1">1062</strain>
    </source>
</reference>
<proteinExistence type="predicted"/>
<dbReference type="RefSeq" id="WP_225698780.1">
    <property type="nucleotide sequence ID" value="NZ_JAIXNE010000005.1"/>
</dbReference>
<accession>A0A9X1HWY1</accession>
<dbReference type="EMBL" id="JAIXNE010000005">
    <property type="protein sequence ID" value="MCA6077917.1"/>
    <property type="molecule type" value="Genomic_DNA"/>
</dbReference>